<dbReference type="CDD" id="cd01335">
    <property type="entry name" value="Radical_SAM"/>
    <property type="match status" value="1"/>
</dbReference>
<dbReference type="Proteomes" id="UP001530400">
    <property type="component" value="Unassembled WGS sequence"/>
</dbReference>
<dbReference type="Gene3D" id="3.20.20.70">
    <property type="entry name" value="Aldolase class I"/>
    <property type="match status" value="1"/>
</dbReference>
<dbReference type="Gene3D" id="1.10.150.530">
    <property type="match status" value="1"/>
</dbReference>
<keyword evidence="6" id="KW-0489">Methyltransferase</keyword>
<dbReference type="PROSITE" id="PS50209">
    <property type="entry name" value="CARD"/>
    <property type="match status" value="1"/>
</dbReference>
<keyword evidence="5" id="KW-0698">rRNA processing</keyword>
<evidence type="ECO:0000256" key="6">
    <source>
        <dbReference type="ARBA" id="ARBA00022603"/>
    </source>
</evidence>
<evidence type="ECO:0008006" key="17">
    <source>
        <dbReference type="Google" id="ProtNLM"/>
    </source>
</evidence>
<keyword evidence="7" id="KW-0808">Transferase</keyword>
<reference evidence="15 16" key="1">
    <citation type="submission" date="2024-10" db="EMBL/GenBank/DDBJ databases">
        <title>Updated reference genomes for cyclostephanoid diatoms.</title>
        <authorList>
            <person name="Roberts W.R."/>
            <person name="Alverson A.J."/>
        </authorList>
    </citation>
    <scope>NUCLEOTIDE SEQUENCE [LARGE SCALE GENOMIC DNA]</scope>
    <source>
        <strain evidence="15 16">AJA010-31</strain>
    </source>
</reference>
<dbReference type="InterPro" id="IPR048641">
    <property type="entry name" value="RlmN_N"/>
</dbReference>
<evidence type="ECO:0000313" key="15">
    <source>
        <dbReference type="EMBL" id="KAL3768282.1"/>
    </source>
</evidence>
<organism evidence="15 16">
    <name type="scientific">Cyclotella atomus</name>
    <dbReference type="NCBI Taxonomy" id="382360"/>
    <lineage>
        <taxon>Eukaryota</taxon>
        <taxon>Sar</taxon>
        <taxon>Stramenopiles</taxon>
        <taxon>Ochrophyta</taxon>
        <taxon>Bacillariophyta</taxon>
        <taxon>Coscinodiscophyceae</taxon>
        <taxon>Thalassiosirophycidae</taxon>
        <taxon>Stephanodiscales</taxon>
        <taxon>Stephanodiscaceae</taxon>
        <taxon>Cyclotella</taxon>
    </lineage>
</organism>
<dbReference type="GO" id="GO:0006364">
    <property type="term" value="P:rRNA processing"/>
    <property type="evidence" value="ECO:0007669"/>
    <property type="project" value="UniProtKB-KW"/>
</dbReference>
<dbReference type="PANTHER" id="PTHR30544">
    <property type="entry name" value="23S RRNA METHYLTRANSFERASE"/>
    <property type="match status" value="1"/>
</dbReference>
<keyword evidence="4" id="KW-0963">Cytoplasm</keyword>
<evidence type="ECO:0000256" key="7">
    <source>
        <dbReference type="ARBA" id="ARBA00022679"/>
    </source>
</evidence>
<evidence type="ECO:0000256" key="4">
    <source>
        <dbReference type="ARBA" id="ARBA00022490"/>
    </source>
</evidence>
<keyword evidence="10" id="KW-0479">Metal-binding</keyword>
<dbReference type="AlphaFoldDB" id="A0ABD3MX60"/>
<accession>A0ABD3MX60</accession>
<comment type="subcellular location">
    <subcellularLocation>
        <location evidence="2">Cytoplasm</location>
    </subcellularLocation>
</comment>
<dbReference type="InterPro" id="IPR058240">
    <property type="entry name" value="rSAM_sf"/>
</dbReference>
<dbReference type="GO" id="GO:0051539">
    <property type="term" value="F:4 iron, 4 sulfur cluster binding"/>
    <property type="evidence" value="ECO:0007669"/>
    <property type="project" value="UniProtKB-KW"/>
</dbReference>
<dbReference type="InterPro" id="IPR027492">
    <property type="entry name" value="RNA_MTrfase_RlmN"/>
</dbReference>
<dbReference type="InterPro" id="IPR007197">
    <property type="entry name" value="rSAM"/>
</dbReference>
<evidence type="ECO:0000256" key="8">
    <source>
        <dbReference type="ARBA" id="ARBA00022691"/>
    </source>
</evidence>
<comment type="caution">
    <text evidence="15">The sequence shown here is derived from an EMBL/GenBank/DDBJ whole genome shotgun (WGS) entry which is preliminary data.</text>
</comment>
<dbReference type="InterPro" id="IPR013785">
    <property type="entry name" value="Aldolase_TIM"/>
</dbReference>
<evidence type="ECO:0000256" key="3">
    <source>
        <dbReference type="ARBA" id="ARBA00022485"/>
    </source>
</evidence>
<gene>
    <name evidence="15" type="ORF">ACHAWO_012392</name>
</gene>
<dbReference type="NCBIfam" id="TIGR00048">
    <property type="entry name" value="rRNA_mod_RlmN"/>
    <property type="match status" value="1"/>
</dbReference>
<evidence type="ECO:0000256" key="11">
    <source>
        <dbReference type="ARBA" id="ARBA00023004"/>
    </source>
</evidence>
<feature type="domain" description="CARD" evidence="13">
    <location>
        <begin position="553"/>
        <end position="614"/>
    </location>
</feature>
<evidence type="ECO:0000256" key="12">
    <source>
        <dbReference type="ARBA" id="ARBA00023014"/>
    </source>
</evidence>
<dbReference type="PROSITE" id="PS51918">
    <property type="entry name" value="RADICAL_SAM"/>
    <property type="match status" value="1"/>
</dbReference>
<keyword evidence="3" id="KW-0004">4Fe-4S</keyword>
<keyword evidence="12" id="KW-0411">Iron-sulfur</keyword>
<dbReference type="FunFam" id="3.20.20.70:FF:000014">
    <property type="entry name" value="Probable dual-specificity RNA methyltransferase RlmN"/>
    <property type="match status" value="1"/>
</dbReference>
<evidence type="ECO:0000256" key="9">
    <source>
        <dbReference type="ARBA" id="ARBA00022694"/>
    </source>
</evidence>
<dbReference type="Pfam" id="PF04055">
    <property type="entry name" value="Radical_SAM"/>
    <property type="match status" value="1"/>
</dbReference>
<proteinExistence type="inferred from homology"/>
<evidence type="ECO:0000313" key="16">
    <source>
        <dbReference type="Proteomes" id="UP001530400"/>
    </source>
</evidence>
<dbReference type="GO" id="GO:0008168">
    <property type="term" value="F:methyltransferase activity"/>
    <property type="evidence" value="ECO:0007669"/>
    <property type="project" value="UniProtKB-KW"/>
</dbReference>
<sequence>MSTVMILSRAIGETLRNGRRSPAFIVPFQTFNAAAHRTERTYNSHIRRPSTCRPVTSQPIDEPSLNYESQELFKVNLLTIPLEELETLLKSWSYPAFRARQIHNWIFSQGVKDIDQMSDLPLKLRDILKERTTIGSLHLEVEQISNDGTKKRAYKLHDGQMIESVLMPYEDGRRTACISSQAGCAMGCVFCATGQMGFARQLTSDEIFEQVATFANELKGEGERLSNVVMMGMGEPLANYKNVLAAIRRMNTDLGIGARRITISTVGVVPNIRKLMNEELNVRLALSLHCATDDERTALLPANRRYGGLDELMTAIREFIQVRKQRVTFEWALIEGENDSKDVARSLGKLLRKHDIRPDMAHVNLIPLNPTGGYGGGPAGRKNVAGFVEVLENEFGISATPRMRRGIDIDAGCGQLTTSVKKKEDVEKLKEYAAPSLPVVGVYEDEEVLEEAYPDAVDSEQNHLLKHGSIVEFAIDDAAIDLDNEEHAEDFVDPVYEDELDLSEADRLIALVKGTTIDQDINESDRLIALVENASIDEQTSQPQVVVKSTTVTDEDAVREAKRRRKKLLKNLKAIGKLKDLEATGKVLNEEQQEKVDRESEWLTELESLEHNLM</sequence>
<evidence type="ECO:0000259" key="13">
    <source>
        <dbReference type="PROSITE" id="PS50209"/>
    </source>
</evidence>
<dbReference type="EMBL" id="JALLPJ020001350">
    <property type="protein sequence ID" value="KAL3768282.1"/>
    <property type="molecule type" value="Genomic_DNA"/>
</dbReference>
<dbReference type="GO" id="GO:0032259">
    <property type="term" value="P:methylation"/>
    <property type="evidence" value="ECO:0007669"/>
    <property type="project" value="UniProtKB-KW"/>
</dbReference>
<dbReference type="SUPFAM" id="SSF102114">
    <property type="entry name" value="Radical SAM enzymes"/>
    <property type="match status" value="1"/>
</dbReference>
<dbReference type="SFLD" id="SFLDS00029">
    <property type="entry name" value="Radical_SAM"/>
    <property type="match status" value="1"/>
</dbReference>
<feature type="domain" description="Radical SAM core" evidence="14">
    <location>
        <begin position="170"/>
        <end position="408"/>
    </location>
</feature>
<dbReference type="SFLD" id="SFLDF00275">
    <property type="entry name" value="adenosine_C2_methyltransferase"/>
    <property type="match status" value="1"/>
</dbReference>
<dbReference type="HAMAP" id="MF_01849">
    <property type="entry name" value="RNA_methyltr_RlmN"/>
    <property type="match status" value="1"/>
</dbReference>
<dbReference type="InterPro" id="IPR004383">
    <property type="entry name" value="rRNA_lsu_MTrfase_RlmN/Cfr"/>
</dbReference>
<evidence type="ECO:0000259" key="14">
    <source>
        <dbReference type="PROSITE" id="PS51918"/>
    </source>
</evidence>
<evidence type="ECO:0000256" key="1">
    <source>
        <dbReference type="ARBA" id="ARBA00001966"/>
    </source>
</evidence>
<keyword evidence="8" id="KW-0949">S-adenosyl-L-methionine</keyword>
<dbReference type="InterPro" id="IPR040072">
    <property type="entry name" value="Methyltransferase_A"/>
</dbReference>
<evidence type="ECO:0000256" key="2">
    <source>
        <dbReference type="ARBA" id="ARBA00004496"/>
    </source>
</evidence>
<evidence type="ECO:0000256" key="5">
    <source>
        <dbReference type="ARBA" id="ARBA00022552"/>
    </source>
</evidence>
<dbReference type="GO" id="GO:0046872">
    <property type="term" value="F:metal ion binding"/>
    <property type="evidence" value="ECO:0007669"/>
    <property type="project" value="UniProtKB-KW"/>
</dbReference>
<keyword evidence="16" id="KW-1185">Reference proteome</keyword>
<evidence type="ECO:0000256" key="10">
    <source>
        <dbReference type="ARBA" id="ARBA00022723"/>
    </source>
</evidence>
<comment type="cofactor">
    <cofactor evidence="1">
        <name>[4Fe-4S] cluster</name>
        <dbReference type="ChEBI" id="CHEBI:49883"/>
    </cofactor>
</comment>
<keyword evidence="9" id="KW-0819">tRNA processing</keyword>
<dbReference type="SFLD" id="SFLDG01062">
    <property type="entry name" value="methyltransferase_(Class_A)"/>
    <property type="match status" value="1"/>
</dbReference>
<dbReference type="InterPro" id="IPR001315">
    <property type="entry name" value="CARD"/>
</dbReference>
<name>A0ABD3MX60_9STRA</name>
<protein>
    <recommendedName>
        <fullName evidence="17">Radical SAM core domain-containing protein</fullName>
    </recommendedName>
</protein>
<dbReference type="PANTHER" id="PTHR30544:SF5">
    <property type="entry name" value="RADICAL SAM CORE DOMAIN-CONTAINING PROTEIN"/>
    <property type="match status" value="1"/>
</dbReference>
<dbReference type="GO" id="GO:0005737">
    <property type="term" value="C:cytoplasm"/>
    <property type="evidence" value="ECO:0007669"/>
    <property type="project" value="UniProtKB-SubCell"/>
</dbReference>
<keyword evidence="11" id="KW-0408">Iron</keyword>
<dbReference type="GO" id="GO:0008033">
    <property type="term" value="P:tRNA processing"/>
    <property type="evidence" value="ECO:0007669"/>
    <property type="project" value="UniProtKB-KW"/>
</dbReference>
<dbReference type="Pfam" id="PF21016">
    <property type="entry name" value="RlmN_N"/>
    <property type="match status" value="1"/>
</dbReference>